<evidence type="ECO:0000313" key="3">
    <source>
        <dbReference type="Proteomes" id="UP001183246"/>
    </source>
</evidence>
<dbReference type="Proteomes" id="UP001183246">
    <property type="component" value="Unassembled WGS sequence"/>
</dbReference>
<dbReference type="RefSeq" id="WP_311704477.1">
    <property type="nucleotide sequence ID" value="NZ_JAVREL010000005.1"/>
</dbReference>
<evidence type="ECO:0000259" key="1">
    <source>
        <dbReference type="Pfam" id="PF00149"/>
    </source>
</evidence>
<gene>
    <name evidence="2" type="ORF">RM590_12105</name>
</gene>
<dbReference type="Gene3D" id="3.60.21.10">
    <property type="match status" value="1"/>
</dbReference>
<name>A0ABU2MNZ8_9ACTN</name>
<feature type="domain" description="Calcineurin-like phosphoesterase" evidence="1">
    <location>
        <begin position="5"/>
        <end position="238"/>
    </location>
</feature>
<proteinExistence type="predicted"/>
<comment type="caution">
    <text evidence="2">The sequence shown here is derived from an EMBL/GenBank/DDBJ whole genome shotgun (WGS) entry which is preliminary data.</text>
</comment>
<reference evidence="3" key="1">
    <citation type="submission" date="2023-07" db="EMBL/GenBank/DDBJ databases">
        <title>30 novel species of actinomycetes from the DSMZ collection.</title>
        <authorList>
            <person name="Nouioui I."/>
        </authorList>
    </citation>
    <scope>NUCLEOTIDE SEQUENCE [LARGE SCALE GENOMIC DNA]</scope>
    <source>
        <strain evidence="3">DSM 44938</strain>
    </source>
</reference>
<dbReference type="Pfam" id="PF00149">
    <property type="entry name" value="Metallophos"/>
    <property type="match status" value="1"/>
</dbReference>
<dbReference type="InterPro" id="IPR052963">
    <property type="entry name" value="Pantetheine_PDE"/>
</dbReference>
<protein>
    <submittedName>
        <fullName evidence="2">Metallophosphoesterase</fullName>
    </submittedName>
</protein>
<keyword evidence="3" id="KW-1185">Reference proteome</keyword>
<organism evidence="2 3">
    <name type="scientific">Streptomyces litchfieldiae</name>
    <dbReference type="NCBI Taxonomy" id="3075543"/>
    <lineage>
        <taxon>Bacteria</taxon>
        <taxon>Bacillati</taxon>
        <taxon>Actinomycetota</taxon>
        <taxon>Actinomycetes</taxon>
        <taxon>Kitasatosporales</taxon>
        <taxon>Streptomycetaceae</taxon>
        <taxon>Streptomyces</taxon>
    </lineage>
</organism>
<dbReference type="EMBL" id="JAVREL010000005">
    <property type="protein sequence ID" value="MDT0343353.1"/>
    <property type="molecule type" value="Genomic_DNA"/>
</dbReference>
<dbReference type="InterPro" id="IPR004843">
    <property type="entry name" value="Calcineurin-like_PHP"/>
</dbReference>
<dbReference type="InterPro" id="IPR029052">
    <property type="entry name" value="Metallo-depent_PP-like"/>
</dbReference>
<dbReference type="PANTHER" id="PTHR36492">
    <property type="match status" value="1"/>
</dbReference>
<accession>A0ABU2MNZ8</accession>
<dbReference type="PANTHER" id="PTHR36492:SF2">
    <property type="entry name" value="[ACYL-CARRIER-PROTEIN] PHOSPHODIESTERASE PPTH"/>
    <property type="match status" value="1"/>
</dbReference>
<evidence type="ECO:0000313" key="2">
    <source>
        <dbReference type="EMBL" id="MDT0343353.1"/>
    </source>
</evidence>
<sequence>MGELVAISDLHVRYEENREIVSRLRPEGDDDWLLVAGDVGELAEDIEWTLTLLSERFAKVVWVPGNHELWTPSDDPVRLTGERRYAWLVDLCRRLGVVTPEDPYPVWHGRGGPAVIVPLFLLYDYSFRPAGTFTKRQALDVAEEAGVICTDEFLLQHDPYPSREAWCRARVALTERRLATELPEDLPTILVNHFPLVREPTRILRYPEFALWCGTEATADWPRRFRAATVVYGHLHIPRLIHHEGVPHQEVSLGYPREWQRRSRPPGQLVPVLPAETVVDR</sequence>
<dbReference type="SUPFAM" id="SSF56300">
    <property type="entry name" value="Metallo-dependent phosphatases"/>
    <property type="match status" value="1"/>
</dbReference>